<protein>
    <recommendedName>
        <fullName evidence="2">Cytochrome c domain-containing protein</fullName>
    </recommendedName>
</protein>
<evidence type="ECO:0000313" key="1">
    <source>
        <dbReference type="EMBL" id="KKK86389.1"/>
    </source>
</evidence>
<gene>
    <name evidence="1" type="ORF">LCGC14_2763750</name>
</gene>
<name>A0A0F9B6W5_9ZZZZ</name>
<reference evidence="1" key="1">
    <citation type="journal article" date="2015" name="Nature">
        <title>Complex archaea that bridge the gap between prokaryotes and eukaryotes.</title>
        <authorList>
            <person name="Spang A."/>
            <person name="Saw J.H."/>
            <person name="Jorgensen S.L."/>
            <person name="Zaremba-Niedzwiedzka K."/>
            <person name="Martijn J."/>
            <person name="Lind A.E."/>
            <person name="van Eijk R."/>
            <person name="Schleper C."/>
            <person name="Guy L."/>
            <person name="Ettema T.J."/>
        </authorList>
    </citation>
    <scope>NUCLEOTIDE SEQUENCE</scope>
</reference>
<dbReference type="AlphaFoldDB" id="A0A0F9B6W5"/>
<organism evidence="1">
    <name type="scientific">marine sediment metagenome</name>
    <dbReference type="NCBI Taxonomy" id="412755"/>
    <lineage>
        <taxon>unclassified sequences</taxon>
        <taxon>metagenomes</taxon>
        <taxon>ecological metagenomes</taxon>
    </lineage>
</organism>
<dbReference type="EMBL" id="LAZR01050868">
    <property type="protein sequence ID" value="KKK86389.1"/>
    <property type="molecule type" value="Genomic_DNA"/>
</dbReference>
<dbReference type="InterPro" id="IPR036909">
    <property type="entry name" value="Cyt_c-like_dom_sf"/>
</dbReference>
<comment type="caution">
    <text evidence="1">The sequence shown here is derived from an EMBL/GenBank/DDBJ whole genome shotgun (WGS) entry which is preliminary data.</text>
</comment>
<evidence type="ECO:0008006" key="2">
    <source>
        <dbReference type="Google" id="ProtNLM"/>
    </source>
</evidence>
<accession>A0A0F9B6W5</accession>
<sequence>MRVILGLCAGIAAPLTAFAETPVERGKYLVQGIMGCGNCHTPMGPEGPDLAKDLAGRLVEKNAGFTAIAANITPGGRVADWTDAELSRAIREG</sequence>
<dbReference type="GO" id="GO:0020037">
    <property type="term" value="F:heme binding"/>
    <property type="evidence" value="ECO:0007669"/>
    <property type="project" value="InterPro"/>
</dbReference>
<proteinExistence type="predicted"/>
<dbReference type="SUPFAM" id="SSF46626">
    <property type="entry name" value="Cytochrome c"/>
    <property type="match status" value="1"/>
</dbReference>
<feature type="non-terminal residue" evidence="1">
    <location>
        <position position="93"/>
    </location>
</feature>
<dbReference type="GO" id="GO:0009055">
    <property type="term" value="F:electron transfer activity"/>
    <property type="evidence" value="ECO:0007669"/>
    <property type="project" value="InterPro"/>
</dbReference>